<dbReference type="Proteomes" id="UP000198131">
    <property type="component" value="Unassembled WGS sequence"/>
</dbReference>
<evidence type="ECO:0000313" key="2">
    <source>
        <dbReference type="Proteomes" id="UP000198131"/>
    </source>
</evidence>
<dbReference type="AlphaFoldDB" id="A0A212TB11"/>
<dbReference type="OrthoDB" id="884925at2"/>
<dbReference type="EMBL" id="FYEW01000001">
    <property type="protein sequence ID" value="SNC63238.1"/>
    <property type="molecule type" value="Genomic_DNA"/>
</dbReference>
<sequence>MTAAPAIQLLDIIPMSPKETFLVGHFTGTVKPGKWELRINGEALTTVEVIGEAEIEAGRKGKLTPPRVVVCRGPVEKSRIDFTRDEVTLVQL</sequence>
<keyword evidence="2" id="KW-1185">Reference proteome</keyword>
<dbReference type="RefSeq" id="WP_141106433.1">
    <property type="nucleotide sequence ID" value="NZ_FYEW01000001.1"/>
</dbReference>
<name>A0A212TB11_9BACT</name>
<organism evidence="1 2">
    <name type="scientific">Hymenobacter gelipurpurascens</name>
    <dbReference type="NCBI Taxonomy" id="89968"/>
    <lineage>
        <taxon>Bacteria</taxon>
        <taxon>Pseudomonadati</taxon>
        <taxon>Bacteroidota</taxon>
        <taxon>Cytophagia</taxon>
        <taxon>Cytophagales</taxon>
        <taxon>Hymenobacteraceae</taxon>
        <taxon>Hymenobacter</taxon>
    </lineage>
</organism>
<protein>
    <submittedName>
        <fullName evidence="1">Uncharacterized protein</fullName>
    </submittedName>
</protein>
<evidence type="ECO:0000313" key="1">
    <source>
        <dbReference type="EMBL" id="SNC63238.1"/>
    </source>
</evidence>
<accession>A0A212TB11</accession>
<reference evidence="2" key="1">
    <citation type="submission" date="2017-06" db="EMBL/GenBank/DDBJ databases">
        <authorList>
            <person name="Varghese N."/>
            <person name="Submissions S."/>
        </authorList>
    </citation>
    <scope>NUCLEOTIDE SEQUENCE [LARGE SCALE GENOMIC DNA]</scope>
    <source>
        <strain evidence="2">DSM 11116</strain>
    </source>
</reference>
<proteinExistence type="predicted"/>
<gene>
    <name evidence="1" type="ORF">SAMN06265337_0834</name>
</gene>